<dbReference type="AlphaFoldDB" id="A0AAX2UJ05"/>
<dbReference type="RefSeq" id="WP_082200808.1">
    <property type="nucleotide sequence ID" value="NZ_CP020479.1"/>
</dbReference>
<sequence>MNLKNIKLPNKGLLLLFAYAFLFSIGLHADEFGDALNTVTGASNTGKGVLGEGMRWTFAVFLPIVCMVSAGYLGYTQAKKKAEQEQASFKIYAITAMAGLIGFFVFCIIGMLLSSALFGDSKMVFDIIHQFWRGV</sequence>
<evidence type="ECO:0000313" key="5">
    <source>
        <dbReference type="Proteomes" id="UP000306813"/>
    </source>
</evidence>
<evidence type="ECO:0000256" key="1">
    <source>
        <dbReference type="SAM" id="Phobius"/>
    </source>
</evidence>
<dbReference type="EMBL" id="VDBS01000035">
    <property type="protein sequence ID" value="TNB57666.1"/>
    <property type="molecule type" value="Genomic_DNA"/>
</dbReference>
<proteinExistence type="predicted"/>
<organism evidence="3 5">
    <name type="scientific">Campylobacter helveticus</name>
    <dbReference type="NCBI Taxonomy" id="28898"/>
    <lineage>
        <taxon>Bacteria</taxon>
        <taxon>Pseudomonadati</taxon>
        <taxon>Campylobacterota</taxon>
        <taxon>Epsilonproteobacteria</taxon>
        <taxon>Campylobacterales</taxon>
        <taxon>Campylobacteraceae</taxon>
        <taxon>Campylobacter</taxon>
    </lineage>
</organism>
<evidence type="ECO:0000256" key="2">
    <source>
        <dbReference type="SAM" id="SignalP"/>
    </source>
</evidence>
<reference evidence="3 5" key="1">
    <citation type="submission" date="2019-05" db="EMBL/GenBank/DDBJ databases">
        <title>Draft genomes of eight strains of Campylobacter helveticus isolated from cats and a dog in New Zealand.</title>
        <authorList>
            <person name="Bojanic K."/>
            <person name="Midwinter A.C."/>
            <person name="Biggs P.J."/>
            <person name="Acke E."/>
            <person name="Cornelius A.J."/>
            <person name="Marshall J.C."/>
        </authorList>
    </citation>
    <scope>NUCLEOTIDE SEQUENCE [LARGE SCALE GENOMIC DNA]</scope>
    <source>
        <strain evidence="3 5">ACP123b</strain>
    </source>
</reference>
<evidence type="ECO:0000313" key="6">
    <source>
        <dbReference type="Proteomes" id="UP000321317"/>
    </source>
</evidence>
<gene>
    <name evidence="3" type="ORF">FDW42_04635</name>
    <name evidence="4" type="ORF">FVD16_00750</name>
</gene>
<reference evidence="4 6" key="2">
    <citation type="submission" date="2019-08" db="EMBL/GenBank/DDBJ databases">
        <title>Rapid identification of Enteric Bacteria from Whole Genome Sequences (WGS) using Average Nucleotide Identity (ANI).</title>
        <authorList>
            <person name="Lane C."/>
        </authorList>
    </citation>
    <scope>NUCLEOTIDE SEQUENCE [LARGE SCALE GENOMIC DNA]</scope>
    <source>
        <strain evidence="4 6">D4984</strain>
    </source>
</reference>
<dbReference type="EMBL" id="VRMA01000003">
    <property type="protein sequence ID" value="TXK60650.1"/>
    <property type="molecule type" value="Genomic_DNA"/>
</dbReference>
<evidence type="ECO:0000313" key="4">
    <source>
        <dbReference type="EMBL" id="TXK60650.1"/>
    </source>
</evidence>
<feature type="signal peptide" evidence="2">
    <location>
        <begin position="1"/>
        <end position="29"/>
    </location>
</feature>
<feature type="chain" id="PRO_5043993582" evidence="2">
    <location>
        <begin position="30"/>
        <end position="135"/>
    </location>
</feature>
<name>A0AAX2UJ05_9BACT</name>
<protein>
    <submittedName>
        <fullName evidence="3">Uncharacterized protein</fullName>
    </submittedName>
</protein>
<dbReference type="Proteomes" id="UP000306813">
    <property type="component" value="Unassembled WGS sequence"/>
</dbReference>
<feature type="transmembrane region" description="Helical" evidence="1">
    <location>
        <begin position="87"/>
        <end position="113"/>
    </location>
</feature>
<keyword evidence="6" id="KW-1185">Reference proteome</keyword>
<keyword evidence="2" id="KW-0732">Signal</keyword>
<dbReference type="Proteomes" id="UP000321317">
    <property type="component" value="Unassembled WGS sequence"/>
</dbReference>
<evidence type="ECO:0000313" key="3">
    <source>
        <dbReference type="EMBL" id="TNB57666.1"/>
    </source>
</evidence>
<accession>A0AAX2UJ05</accession>
<dbReference type="GeneID" id="52037755"/>
<dbReference type="KEGG" id="chv:CHELV3228_a0016"/>
<feature type="transmembrane region" description="Helical" evidence="1">
    <location>
        <begin position="53"/>
        <end position="75"/>
    </location>
</feature>
<keyword evidence="1" id="KW-0812">Transmembrane</keyword>
<comment type="caution">
    <text evidence="3">The sequence shown here is derived from an EMBL/GenBank/DDBJ whole genome shotgun (WGS) entry which is preliminary data.</text>
</comment>
<keyword evidence="1" id="KW-1133">Transmembrane helix</keyword>
<keyword evidence="1" id="KW-0472">Membrane</keyword>